<reference evidence="1" key="1">
    <citation type="journal article" date="2023" name="bioRxiv">
        <title>Improved chromosome-level genome assembly for marigold (Tagetes erecta).</title>
        <authorList>
            <person name="Jiang F."/>
            <person name="Yuan L."/>
            <person name="Wang S."/>
            <person name="Wang H."/>
            <person name="Xu D."/>
            <person name="Wang A."/>
            <person name="Fan W."/>
        </authorList>
    </citation>
    <scope>NUCLEOTIDE SEQUENCE</scope>
    <source>
        <strain evidence="1">WSJ</strain>
        <tissue evidence="1">Leaf</tissue>
    </source>
</reference>
<protein>
    <submittedName>
        <fullName evidence="1">Uncharacterized protein</fullName>
    </submittedName>
</protein>
<evidence type="ECO:0000313" key="2">
    <source>
        <dbReference type="Proteomes" id="UP001229421"/>
    </source>
</evidence>
<dbReference type="AlphaFoldDB" id="A0AAD8KFG3"/>
<sequence>MDNWMLDQLPSTYPQETLEPWTNFYEEPNIWNFSTPPAPLEIQKTIPFGEGTSRSRKPRIRTHPIQEKFSCSLKDVEKANLEVNKMLTNEEGKEEEDEDIQWYRIYQENGTEFAANHKDVWPTSSIYHEIFTGRRDPPPRYKSTEEHNDSILDMLDRSVHETDSLKKLQAKEREKKVHAGEGLCQIGSWLEQKGMEWKKG</sequence>
<evidence type="ECO:0000313" key="1">
    <source>
        <dbReference type="EMBL" id="KAK1421970.1"/>
    </source>
</evidence>
<organism evidence="1 2">
    <name type="scientific">Tagetes erecta</name>
    <name type="common">African marigold</name>
    <dbReference type="NCBI Taxonomy" id="13708"/>
    <lineage>
        <taxon>Eukaryota</taxon>
        <taxon>Viridiplantae</taxon>
        <taxon>Streptophyta</taxon>
        <taxon>Embryophyta</taxon>
        <taxon>Tracheophyta</taxon>
        <taxon>Spermatophyta</taxon>
        <taxon>Magnoliopsida</taxon>
        <taxon>eudicotyledons</taxon>
        <taxon>Gunneridae</taxon>
        <taxon>Pentapetalae</taxon>
        <taxon>asterids</taxon>
        <taxon>campanulids</taxon>
        <taxon>Asterales</taxon>
        <taxon>Asteraceae</taxon>
        <taxon>Asteroideae</taxon>
        <taxon>Heliantheae alliance</taxon>
        <taxon>Tageteae</taxon>
        <taxon>Tagetes</taxon>
    </lineage>
</organism>
<dbReference type="EMBL" id="JAUHHV010000006">
    <property type="protein sequence ID" value="KAK1421970.1"/>
    <property type="molecule type" value="Genomic_DNA"/>
</dbReference>
<dbReference type="Proteomes" id="UP001229421">
    <property type="component" value="Unassembled WGS sequence"/>
</dbReference>
<comment type="caution">
    <text evidence="1">The sequence shown here is derived from an EMBL/GenBank/DDBJ whole genome shotgun (WGS) entry which is preliminary data.</text>
</comment>
<gene>
    <name evidence="1" type="ORF">QVD17_24775</name>
</gene>
<name>A0AAD8KFG3_TARER</name>
<proteinExistence type="predicted"/>
<keyword evidence="2" id="KW-1185">Reference proteome</keyword>
<accession>A0AAD8KFG3</accession>